<accession>A0ABV5IYW8</accession>
<dbReference type="InterPro" id="IPR036691">
    <property type="entry name" value="Endo/exonu/phosph_ase_sf"/>
</dbReference>
<reference evidence="2 3" key="1">
    <citation type="submission" date="2024-09" db="EMBL/GenBank/DDBJ databases">
        <authorList>
            <person name="Sun Q."/>
            <person name="Mori K."/>
        </authorList>
    </citation>
    <scope>NUCLEOTIDE SEQUENCE [LARGE SCALE GENOMIC DNA]</scope>
    <source>
        <strain evidence="2 3">CCM 3426</strain>
    </source>
</reference>
<keyword evidence="3" id="KW-1185">Reference proteome</keyword>
<evidence type="ECO:0000259" key="1">
    <source>
        <dbReference type="Pfam" id="PF03372"/>
    </source>
</evidence>
<keyword evidence="2" id="KW-0378">Hydrolase</keyword>
<proteinExistence type="predicted"/>
<sequence length="219" mass="22984">MRDDVPALRRVVAAMRADLVCVQEAPRFARWRARRRALAEAGGLRVITPGRAGGVCVLAGSRARVLEARLHRLKAFPGLERRVLAVAVVEIGGARLAVGSLHLDLHHAARLRHAGEAMSHLERTAAAHGAAIVVGADVNEGRHQPAWRFLAARLSDCHAAAPAGDGLTFPAARPAERIDAVFAAREAHVVSCGGVVAGNADLAGASDHLPVLAELQVGL</sequence>
<gene>
    <name evidence="2" type="ORF">ACFFV7_51880</name>
</gene>
<name>A0ABV5IYW8_9ACTN</name>
<dbReference type="GO" id="GO:0004519">
    <property type="term" value="F:endonuclease activity"/>
    <property type="evidence" value="ECO:0007669"/>
    <property type="project" value="UniProtKB-KW"/>
</dbReference>
<keyword evidence="2" id="KW-0540">Nuclease</keyword>
<dbReference type="EMBL" id="JBHMEI010000104">
    <property type="protein sequence ID" value="MFB9209766.1"/>
    <property type="molecule type" value="Genomic_DNA"/>
</dbReference>
<comment type="caution">
    <text evidence="2">The sequence shown here is derived from an EMBL/GenBank/DDBJ whole genome shotgun (WGS) entry which is preliminary data.</text>
</comment>
<dbReference type="Pfam" id="PF03372">
    <property type="entry name" value="Exo_endo_phos"/>
    <property type="match status" value="1"/>
</dbReference>
<organism evidence="2 3">
    <name type="scientific">Nonomuraea spiralis</name>
    <dbReference type="NCBI Taxonomy" id="46182"/>
    <lineage>
        <taxon>Bacteria</taxon>
        <taxon>Bacillati</taxon>
        <taxon>Actinomycetota</taxon>
        <taxon>Actinomycetes</taxon>
        <taxon>Streptosporangiales</taxon>
        <taxon>Streptosporangiaceae</taxon>
        <taxon>Nonomuraea</taxon>
    </lineage>
</organism>
<dbReference type="Proteomes" id="UP001589647">
    <property type="component" value="Unassembled WGS sequence"/>
</dbReference>
<feature type="domain" description="Endonuclease/exonuclease/phosphatase" evidence="1">
    <location>
        <begin position="8"/>
        <end position="208"/>
    </location>
</feature>
<evidence type="ECO:0000313" key="2">
    <source>
        <dbReference type="EMBL" id="MFB9209766.1"/>
    </source>
</evidence>
<dbReference type="InterPro" id="IPR005135">
    <property type="entry name" value="Endo/exonuclease/phosphatase"/>
</dbReference>
<keyword evidence="2" id="KW-0255">Endonuclease</keyword>
<dbReference type="Gene3D" id="3.60.10.10">
    <property type="entry name" value="Endonuclease/exonuclease/phosphatase"/>
    <property type="match status" value="1"/>
</dbReference>
<dbReference type="RefSeq" id="WP_229824042.1">
    <property type="nucleotide sequence ID" value="NZ_BMRC01000006.1"/>
</dbReference>
<protein>
    <submittedName>
        <fullName evidence="2">Endonuclease/exonuclease/phosphatase family protein</fullName>
    </submittedName>
</protein>
<evidence type="ECO:0000313" key="3">
    <source>
        <dbReference type="Proteomes" id="UP001589647"/>
    </source>
</evidence>
<dbReference type="SUPFAM" id="SSF56219">
    <property type="entry name" value="DNase I-like"/>
    <property type="match status" value="1"/>
</dbReference>